<protein>
    <submittedName>
        <fullName evidence="2">Uncharacterized protein</fullName>
    </submittedName>
</protein>
<dbReference type="AlphaFoldDB" id="A0AAV7PMU3"/>
<gene>
    <name evidence="2" type="ORF">NDU88_007849</name>
</gene>
<accession>A0AAV7PMU3</accession>
<feature type="region of interest" description="Disordered" evidence="1">
    <location>
        <begin position="167"/>
        <end position="194"/>
    </location>
</feature>
<name>A0AAV7PMU3_PLEWA</name>
<evidence type="ECO:0000313" key="2">
    <source>
        <dbReference type="EMBL" id="KAJ1129481.1"/>
    </source>
</evidence>
<dbReference type="Proteomes" id="UP001066276">
    <property type="component" value="Chromosome 7"/>
</dbReference>
<proteinExistence type="predicted"/>
<evidence type="ECO:0000313" key="3">
    <source>
        <dbReference type="Proteomes" id="UP001066276"/>
    </source>
</evidence>
<comment type="caution">
    <text evidence="2">The sequence shown here is derived from an EMBL/GenBank/DDBJ whole genome shotgun (WGS) entry which is preliminary data.</text>
</comment>
<sequence>MGAPRSVGPAAGHSLPPQESGPTGAGWRKRPELDGAAAESGAGERLANLCQGPDGHPGALTPPRGLPHHEDSCHTVATPHTQDGRGAGSGFPNMTCTDTLSGQRARLVRGHRCRENPSVKRTVAEMSAGPIGVCHECRDPGPTAEGAHSERVLKLRSSVLQMPSRAWNKGNMTSRRAPTERDGEHSGDLNHPTM</sequence>
<dbReference type="EMBL" id="JANPWB010000011">
    <property type="protein sequence ID" value="KAJ1129481.1"/>
    <property type="molecule type" value="Genomic_DNA"/>
</dbReference>
<evidence type="ECO:0000256" key="1">
    <source>
        <dbReference type="SAM" id="MobiDB-lite"/>
    </source>
</evidence>
<reference evidence="2" key="1">
    <citation type="journal article" date="2022" name="bioRxiv">
        <title>Sequencing and chromosome-scale assembly of the giantPleurodeles waltlgenome.</title>
        <authorList>
            <person name="Brown T."/>
            <person name="Elewa A."/>
            <person name="Iarovenko S."/>
            <person name="Subramanian E."/>
            <person name="Araus A.J."/>
            <person name="Petzold A."/>
            <person name="Susuki M."/>
            <person name="Suzuki K.-i.T."/>
            <person name="Hayashi T."/>
            <person name="Toyoda A."/>
            <person name="Oliveira C."/>
            <person name="Osipova E."/>
            <person name="Leigh N.D."/>
            <person name="Simon A."/>
            <person name="Yun M.H."/>
        </authorList>
    </citation>
    <scope>NUCLEOTIDE SEQUENCE</scope>
    <source>
        <strain evidence="2">20211129_DDA</strain>
        <tissue evidence="2">Liver</tissue>
    </source>
</reference>
<organism evidence="2 3">
    <name type="scientific">Pleurodeles waltl</name>
    <name type="common">Iberian ribbed newt</name>
    <dbReference type="NCBI Taxonomy" id="8319"/>
    <lineage>
        <taxon>Eukaryota</taxon>
        <taxon>Metazoa</taxon>
        <taxon>Chordata</taxon>
        <taxon>Craniata</taxon>
        <taxon>Vertebrata</taxon>
        <taxon>Euteleostomi</taxon>
        <taxon>Amphibia</taxon>
        <taxon>Batrachia</taxon>
        <taxon>Caudata</taxon>
        <taxon>Salamandroidea</taxon>
        <taxon>Salamandridae</taxon>
        <taxon>Pleurodelinae</taxon>
        <taxon>Pleurodeles</taxon>
    </lineage>
</organism>
<feature type="compositionally biased region" description="Basic and acidic residues" evidence="1">
    <location>
        <begin position="177"/>
        <end position="188"/>
    </location>
</feature>
<keyword evidence="3" id="KW-1185">Reference proteome</keyword>
<feature type="region of interest" description="Disordered" evidence="1">
    <location>
        <begin position="1"/>
        <end position="95"/>
    </location>
</feature>